<dbReference type="EMBL" id="CM042011">
    <property type="protein sequence ID" value="KAI3765396.1"/>
    <property type="molecule type" value="Genomic_DNA"/>
</dbReference>
<keyword evidence="2" id="KW-1185">Reference proteome</keyword>
<gene>
    <name evidence="1" type="ORF">L2E82_15429</name>
</gene>
<evidence type="ECO:0000313" key="2">
    <source>
        <dbReference type="Proteomes" id="UP001055811"/>
    </source>
</evidence>
<protein>
    <submittedName>
        <fullName evidence="1">Uncharacterized protein</fullName>
    </submittedName>
</protein>
<organism evidence="1 2">
    <name type="scientific">Cichorium intybus</name>
    <name type="common">Chicory</name>
    <dbReference type="NCBI Taxonomy" id="13427"/>
    <lineage>
        <taxon>Eukaryota</taxon>
        <taxon>Viridiplantae</taxon>
        <taxon>Streptophyta</taxon>
        <taxon>Embryophyta</taxon>
        <taxon>Tracheophyta</taxon>
        <taxon>Spermatophyta</taxon>
        <taxon>Magnoliopsida</taxon>
        <taxon>eudicotyledons</taxon>
        <taxon>Gunneridae</taxon>
        <taxon>Pentapetalae</taxon>
        <taxon>asterids</taxon>
        <taxon>campanulids</taxon>
        <taxon>Asterales</taxon>
        <taxon>Asteraceae</taxon>
        <taxon>Cichorioideae</taxon>
        <taxon>Cichorieae</taxon>
        <taxon>Cichoriinae</taxon>
        <taxon>Cichorium</taxon>
    </lineage>
</organism>
<proteinExistence type="predicted"/>
<sequence>MQVTAMVQETAIASRHCPNQLIRALKAGQSNHHHHHHHPSIVASIQYCCCQVHLLQSSNNIQIPWPLSVHLILPHLEQSIGSSRIELQLYGGD</sequence>
<name>A0ACB9F375_CICIN</name>
<comment type="caution">
    <text evidence="1">The sequence shown here is derived from an EMBL/GenBank/DDBJ whole genome shotgun (WGS) entry which is preliminary data.</text>
</comment>
<evidence type="ECO:0000313" key="1">
    <source>
        <dbReference type="EMBL" id="KAI3765396.1"/>
    </source>
</evidence>
<accession>A0ACB9F375</accession>
<dbReference type="Proteomes" id="UP001055811">
    <property type="component" value="Linkage Group LG03"/>
</dbReference>
<reference evidence="1 2" key="2">
    <citation type="journal article" date="2022" name="Mol. Ecol. Resour.">
        <title>The genomes of chicory, endive, great burdock and yacon provide insights into Asteraceae paleo-polyploidization history and plant inulin production.</title>
        <authorList>
            <person name="Fan W."/>
            <person name="Wang S."/>
            <person name="Wang H."/>
            <person name="Wang A."/>
            <person name="Jiang F."/>
            <person name="Liu H."/>
            <person name="Zhao H."/>
            <person name="Xu D."/>
            <person name="Zhang Y."/>
        </authorList>
    </citation>
    <scope>NUCLEOTIDE SEQUENCE [LARGE SCALE GENOMIC DNA]</scope>
    <source>
        <strain evidence="2">cv. Punajuju</strain>
        <tissue evidence="1">Leaves</tissue>
    </source>
</reference>
<reference evidence="2" key="1">
    <citation type="journal article" date="2022" name="Mol. Ecol. Resour.">
        <title>The genomes of chicory, endive, great burdock and yacon provide insights into Asteraceae palaeo-polyploidization history and plant inulin production.</title>
        <authorList>
            <person name="Fan W."/>
            <person name="Wang S."/>
            <person name="Wang H."/>
            <person name="Wang A."/>
            <person name="Jiang F."/>
            <person name="Liu H."/>
            <person name="Zhao H."/>
            <person name="Xu D."/>
            <person name="Zhang Y."/>
        </authorList>
    </citation>
    <scope>NUCLEOTIDE SEQUENCE [LARGE SCALE GENOMIC DNA]</scope>
    <source>
        <strain evidence="2">cv. Punajuju</strain>
    </source>
</reference>